<evidence type="ECO:0000256" key="1">
    <source>
        <dbReference type="SAM" id="Phobius"/>
    </source>
</evidence>
<dbReference type="EMBL" id="POUD01000098">
    <property type="protein sequence ID" value="PZG15752.1"/>
    <property type="molecule type" value="Genomic_DNA"/>
</dbReference>
<keyword evidence="1" id="KW-0812">Transmembrane</keyword>
<gene>
    <name evidence="2" type="ORF">C1J01_23095</name>
</gene>
<keyword evidence="1" id="KW-1133">Transmembrane helix</keyword>
<dbReference type="Proteomes" id="UP000249304">
    <property type="component" value="Unassembled WGS sequence"/>
</dbReference>
<evidence type="ECO:0008006" key="4">
    <source>
        <dbReference type="Google" id="ProtNLM"/>
    </source>
</evidence>
<keyword evidence="3" id="KW-1185">Reference proteome</keyword>
<feature type="transmembrane region" description="Helical" evidence="1">
    <location>
        <begin position="612"/>
        <end position="633"/>
    </location>
</feature>
<comment type="caution">
    <text evidence="2">The sequence shown here is derived from an EMBL/GenBank/DDBJ whole genome shotgun (WGS) entry which is preliminary data.</text>
</comment>
<evidence type="ECO:0000313" key="3">
    <source>
        <dbReference type="Proteomes" id="UP000249304"/>
    </source>
</evidence>
<reference evidence="2 3" key="1">
    <citation type="submission" date="2018-01" db="EMBL/GenBank/DDBJ databases">
        <title>Draft genome sequence of Nonomuraea sp. KC333.</title>
        <authorList>
            <person name="Sahin N."/>
            <person name="Saygin H."/>
            <person name="Ay H."/>
        </authorList>
    </citation>
    <scope>NUCLEOTIDE SEQUENCE [LARGE SCALE GENOMIC DNA]</scope>
    <source>
        <strain evidence="2 3">KC333</strain>
    </source>
</reference>
<sequence>MLAAELTPAELTPAEQAVADAVPGGRQADLRAGNPADDAPARADAWGPERLVRADVLAGLLLAEYAGPADKPALRLAGARITGRLRLGFAEVAFPVTFEDCAFDEPPDLYQARTRFLSFAGSRLPGLVASNLQVEGNLRLNACHVTGEVRLHGARITGNLTLSGARLDHPGGVAVNGEQLDVGGDLRAEDGFACHGEIVLTAARIASAVRLDGARLRAPGGLAFGASNLDVQVGLFARRMEVDGEVRLRHARVGGPLTLRGSRLRNPGGLAVRGGGLNAEGGLFLSLVEAEGMVRLEAAKIGRTLGLDGARLRHPGGVALAGDGLAVDGSLLAREGMTAEGEISLCDASVAASAHFEGARLVNPGGAALSANGITVGKMLKLCEGFSARGRIRLTNAQIGSRLCFDDATLETPGGEALKCWRLETRELALRTAEPVVGTVDLRYARIGVLRDSPAVWPGELCMDGLAYEVLKPVLPAAERLRWLRRDPDGYLPNAYEQLAGMYRRLGSDADARETLLASQRRRRATLPWYARFWGHLQDVTVGYGFRPPRAAAWLAVLLAAGTVVFTRVQPLPLKAGEAPHFNAFVYTLDLLLPIIDFGQERAYNPGGATQWLAYGLIAAGWVLATTIAAGLTRSLRRA</sequence>
<dbReference type="AlphaFoldDB" id="A0A2W2DV91"/>
<proteinExistence type="predicted"/>
<protein>
    <recommendedName>
        <fullName evidence="4">Oxidoreductase</fullName>
    </recommendedName>
</protein>
<accession>A0A2W2DV91</accession>
<evidence type="ECO:0000313" key="2">
    <source>
        <dbReference type="EMBL" id="PZG15752.1"/>
    </source>
</evidence>
<organism evidence="2 3">
    <name type="scientific">Nonomuraea aridisoli</name>
    <dbReference type="NCBI Taxonomy" id="2070368"/>
    <lineage>
        <taxon>Bacteria</taxon>
        <taxon>Bacillati</taxon>
        <taxon>Actinomycetota</taxon>
        <taxon>Actinomycetes</taxon>
        <taxon>Streptosporangiales</taxon>
        <taxon>Streptosporangiaceae</taxon>
        <taxon>Nonomuraea</taxon>
    </lineage>
</organism>
<dbReference type="OrthoDB" id="5194370at2"/>
<keyword evidence="1" id="KW-0472">Membrane</keyword>
<name>A0A2W2DV91_9ACTN</name>
<dbReference type="RefSeq" id="WP_111181068.1">
    <property type="nucleotide sequence ID" value="NZ_POUD01000098.1"/>
</dbReference>